<sequence>MAMSNAPIIGTNTGCTLPSLEYHPTSNETPLKAITPPRQESGWTFCRGDLALNDETNSLTIFRIFEEGLENFRLEVDQDGEMFARMAQEVDKSGEQPAVVKTSLDIPSRNLHKTIEQIAPQHHDKRNMFSQRPKSMDNNVS</sequence>
<dbReference type="EMBL" id="JBFDAA010000005">
    <property type="protein sequence ID" value="KAL1132378.1"/>
    <property type="molecule type" value="Genomic_DNA"/>
</dbReference>
<comment type="caution">
    <text evidence="2">The sequence shown here is derived from an EMBL/GenBank/DDBJ whole genome shotgun (WGS) entry which is preliminary data.</text>
</comment>
<dbReference type="Proteomes" id="UP001558652">
    <property type="component" value="Unassembled WGS sequence"/>
</dbReference>
<proteinExistence type="predicted"/>
<evidence type="ECO:0000256" key="1">
    <source>
        <dbReference type="SAM" id="MobiDB-lite"/>
    </source>
</evidence>
<feature type="compositionally biased region" description="Polar residues" evidence="1">
    <location>
        <begin position="128"/>
        <end position="141"/>
    </location>
</feature>
<evidence type="ECO:0000313" key="2">
    <source>
        <dbReference type="EMBL" id="KAL1132378.1"/>
    </source>
</evidence>
<name>A0ABD0YM87_9HEMI</name>
<organism evidence="2 3">
    <name type="scientific">Ranatra chinensis</name>
    <dbReference type="NCBI Taxonomy" id="642074"/>
    <lineage>
        <taxon>Eukaryota</taxon>
        <taxon>Metazoa</taxon>
        <taxon>Ecdysozoa</taxon>
        <taxon>Arthropoda</taxon>
        <taxon>Hexapoda</taxon>
        <taxon>Insecta</taxon>
        <taxon>Pterygota</taxon>
        <taxon>Neoptera</taxon>
        <taxon>Paraneoptera</taxon>
        <taxon>Hemiptera</taxon>
        <taxon>Heteroptera</taxon>
        <taxon>Panheteroptera</taxon>
        <taxon>Nepomorpha</taxon>
        <taxon>Nepidae</taxon>
        <taxon>Ranatrinae</taxon>
        <taxon>Ranatra</taxon>
    </lineage>
</organism>
<accession>A0ABD0YM87</accession>
<feature type="region of interest" description="Disordered" evidence="1">
    <location>
        <begin position="120"/>
        <end position="141"/>
    </location>
</feature>
<gene>
    <name evidence="2" type="ORF">AAG570_010333</name>
</gene>
<evidence type="ECO:0000313" key="3">
    <source>
        <dbReference type="Proteomes" id="UP001558652"/>
    </source>
</evidence>
<dbReference type="AlphaFoldDB" id="A0ABD0YM87"/>
<protein>
    <submittedName>
        <fullName evidence="2">Uncharacterized protein</fullName>
    </submittedName>
</protein>
<keyword evidence="3" id="KW-1185">Reference proteome</keyword>
<reference evidence="2 3" key="1">
    <citation type="submission" date="2024-07" db="EMBL/GenBank/DDBJ databases">
        <title>Chromosome-level genome assembly of the water stick insect Ranatra chinensis (Heteroptera: Nepidae).</title>
        <authorList>
            <person name="Liu X."/>
        </authorList>
    </citation>
    <scope>NUCLEOTIDE SEQUENCE [LARGE SCALE GENOMIC DNA]</scope>
    <source>
        <strain evidence="2">Cailab_2021Rc</strain>
        <tissue evidence="2">Muscle</tissue>
    </source>
</reference>